<keyword evidence="3" id="KW-1003">Cell membrane</keyword>
<dbReference type="EMBL" id="RBEE01000013">
    <property type="protein sequence ID" value="RNL53775.1"/>
    <property type="molecule type" value="Genomic_DNA"/>
</dbReference>
<comment type="similarity">
    <text evidence="2 7">Belongs to the ExbD/TolR family.</text>
</comment>
<sequence>MFKNLNKMANLEISSNGKAQKGRTTKSAPRVDLTAMVDLMFLLTTFFMLTTSLTDLKAADISKPIKSDIESPYPASRTMTILLGKNAQAAYYMGETENANLNYSKVSLIAEQVLINKSAVAKLHQNNPSKYLIVIIKPTKTATFKDFVDVIDEMKITGIKSYAIEDENISPKEKIYMETNGL</sequence>
<evidence type="ECO:0000256" key="6">
    <source>
        <dbReference type="ARBA" id="ARBA00023136"/>
    </source>
</evidence>
<dbReference type="GO" id="GO:0015031">
    <property type="term" value="P:protein transport"/>
    <property type="evidence" value="ECO:0007669"/>
    <property type="project" value="UniProtKB-KW"/>
</dbReference>
<dbReference type="GO" id="GO:0022857">
    <property type="term" value="F:transmembrane transporter activity"/>
    <property type="evidence" value="ECO:0007669"/>
    <property type="project" value="InterPro"/>
</dbReference>
<keyword evidence="5" id="KW-1133">Transmembrane helix</keyword>
<evidence type="ECO:0000256" key="1">
    <source>
        <dbReference type="ARBA" id="ARBA00004162"/>
    </source>
</evidence>
<evidence type="ECO:0000256" key="2">
    <source>
        <dbReference type="ARBA" id="ARBA00005811"/>
    </source>
</evidence>
<evidence type="ECO:0000256" key="4">
    <source>
        <dbReference type="ARBA" id="ARBA00022692"/>
    </source>
</evidence>
<dbReference type="Proteomes" id="UP000274046">
    <property type="component" value="Unassembled WGS sequence"/>
</dbReference>
<evidence type="ECO:0000256" key="3">
    <source>
        <dbReference type="ARBA" id="ARBA00022475"/>
    </source>
</evidence>
<comment type="caution">
    <text evidence="8">The sequence shown here is derived from an EMBL/GenBank/DDBJ whole genome shotgun (WGS) entry which is preliminary data.</text>
</comment>
<keyword evidence="7" id="KW-0813">Transport</keyword>
<gene>
    <name evidence="8" type="ORF">D7004_09575</name>
</gene>
<dbReference type="Pfam" id="PF02472">
    <property type="entry name" value="ExbD"/>
    <property type="match status" value="1"/>
</dbReference>
<evidence type="ECO:0000256" key="7">
    <source>
        <dbReference type="RuleBase" id="RU003879"/>
    </source>
</evidence>
<evidence type="ECO:0000256" key="5">
    <source>
        <dbReference type="ARBA" id="ARBA00022989"/>
    </source>
</evidence>
<keyword evidence="4 7" id="KW-0812">Transmembrane</keyword>
<name>A0A3N0BVP6_9SPHI</name>
<dbReference type="OrthoDB" id="952702at2"/>
<keyword evidence="9" id="KW-1185">Reference proteome</keyword>
<accession>A0A3N0BVP6</accession>
<comment type="subcellular location">
    <subcellularLocation>
        <location evidence="1">Cell membrane</location>
        <topology evidence="1">Single-pass membrane protein</topology>
    </subcellularLocation>
    <subcellularLocation>
        <location evidence="7">Cell membrane</location>
        <topology evidence="7">Single-pass type II membrane protein</topology>
    </subcellularLocation>
</comment>
<dbReference type="PANTHER" id="PTHR30558">
    <property type="entry name" value="EXBD MEMBRANE COMPONENT OF PMF-DRIVEN MACROMOLECULE IMPORT SYSTEM"/>
    <property type="match status" value="1"/>
</dbReference>
<dbReference type="GO" id="GO:0005886">
    <property type="term" value="C:plasma membrane"/>
    <property type="evidence" value="ECO:0007669"/>
    <property type="project" value="UniProtKB-SubCell"/>
</dbReference>
<protein>
    <submittedName>
        <fullName evidence="8">Biopolymer transporter ExbD</fullName>
    </submittedName>
</protein>
<organism evidence="8 9">
    <name type="scientific">Pedobacter jejuensis</name>
    <dbReference type="NCBI Taxonomy" id="1268550"/>
    <lineage>
        <taxon>Bacteria</taxon>
        <taxon>Pseudomonadati</taxon>
        <taxon>Bacteroidota</taxon>
        <taxon>Sphingobacteriia</taxon>
        <taxon>Sphingobacteriales</taxon>
        <taxon>Sphingobacteriaceae</taxon>
        <taxon>Pedobacter</taxon>
    </lineage>
</organism>
<dbReference type="InterPro" id="IPR003400">
    <property type="entry name" value="ExbD"/>
</dbReference>
<keyword evidence="6" id="KW-0472">Membrane</keyword>
<keyword evidence="7" id="KW-0653">Protein transport</keyword>
<proteinExistence type="inferred from homology"/>
<reference evidence="8 9" key="1">
    <citation type="submission" date="2018-10" db="EMBL/GenBank/DDBJ databases">
        <title>Genome sequencing of Pedobacter jejuensis TNB23.</title>
        <authorList>
            <person name="Cho Y.-J."/>
            <person name="Cho A."/>
            <person name="Kim O.-S."/>
        </authorList>
    </citation>
    <scope>NUCLEOTIDE SEQUENCE [LARGE SCALE GENOMIC DNA]</scope>
    <source>
        <strain evidence="8 9">TNB23</strain>
    </source>
</reference>
<dbReference type="PANTHER" id="PTHR30558:SF3">
    <property type="entry name" value="BIOPOLYMER TRANSPORT PROTEIN EXBD-RELATED"/>
    <property type="match status" value="1"/>
</dbReference>
<evidence type="ECO:0000313" key="9">
    <source>
        <dbReference type="Proteomes" id="UP000274046"/>
    </source>
</evidence>
<evidence type="ECO:0000313" key="8">
    <source>
        <dbReference type="EMBL" id="RNL53775.1"/>
    </source>
</evidence>
<dbReference type="AlphaFoldDB" id="A0A3N0BVP6"/>